<organism evidence="1 2">
    <name type="scientific">Flavobacterium piscis</name>
    <dbReference type="NCBI Taxonomy" id="1114874"/>
    <lineage>
        <taxon>Bacteria</taxon>
        <taxon>Pseudomonadati</taxon>
        <taxon>Bacteroidota</taxon>
        <taxon>Flavobacteriia</taxon>
        <taxon>Flavobacteriales</taxon>
        <taxon>Flavobacteriaceae</taxon>
        <taxon>Flavobacterium</taxon>
    </lineage>
</organism>
<dbReference type="SUPFAM" id="SSF50969">
    <property type="entry name" value="YVTN repeat-like/Quinoprotein amine dehydrogenase"/>
    <property type="match status" value="1"/>
</dbReference>
<evidence type="ECO:0000313" key="2">
    <source>
        <dbReference type="Proteomes" id="UP001269081"/>
    </source>
</evidence>
<protein>
    <recommendedName>
        <fullName evidence="3">WD40 repeat domain-containing protein</fullName>
    </recommendedName>
</protein>
<accession>A0ABU1YCW9</accession>
<sequence length="561" mass="65452">MKTEKYKIIIEGEGLQHVKIFKAEGKGYVNDWNFPLIGDEEPIVFSEFYNETQFIVMNWDGWIRVYDTGTKQLLLDHKLNGKVGARAILSLDKSTLYIAFSIDSGQNYLAQLSLGTFDLKTYELPRIIYKTIQIRNDGNLLFYQHNWKYVGDNKVYTHGYLVLDVNTKNIEEYELPYAPQFSFEIQAPVIDLERNRGIMPWYDVECKTDVLGATVFEYKIVFFDLKTFQLLNILSVRDFTKSQLGSNDYDCEEMEEYFLAAEKNSGYNNALRDFHENLTTIKVVSDGIWLCWRSGILRKINTDQILSPLLVTSSLPNSTITGMFNHAFFYSHLYHIDNSIIVFTDHLNFFKIPLPEFDSEKTETLIALELENTSLDEFYALYYSSEKQKEIEQRDYQQIVANDLPLKQGFVDALLQIETIVLNLNTLGIGPKLSFVIKNAKGDIMYEPEFFAEAINHDPERIKSIIEKFIEYPKIKYVYRNQEETALCHAVYELAKKEDIYFTTVLRYLAAIDLDHDVFNIENVIPLLEKTYTSKILLKKIKPLSKELAELYEDYIEEREE</sequence>
<dbReference type="EMBL" id="JAVDWQ010000018">
    <property type="protein sequence ID" value="MDR7212084.1"/>
    <property type="molecule type" value="Genomic_DNA"/>
</dbReference>
<gene>
    <name evidence="1" type="ORF">J2W48_004041</name>
</gene>
<evidence type="ECO:0000313" key="1">
    <source>
        <dbReference type="EMBL" id="MDR7212084.1"/>
    </source>
</evidence>
<proteinExistence type="predicted"/>
<dbReference type="RefSeq" id="WP_310283511.1">
    <property type="nucleotide sequence ID" value="NZ_JAVDWQ010000018.1"/>
</dbReference>
<dbReference type="InterPro" id="IPR011044">
    <property type="entry name" value="Quino_amine_DH_bsu"/>
</dbReference>
<keyword evidence="2" id="KW-1185">Reference proteome</keyword>
<reference evidence="1 2" key="1">
    <citation type="submission" date="2023-07" db="EMBL/GenBank/DDBJ databases">
        <title>Sorghum-associated microbial communities from plants grown in Nebraska, USA.</title>
        <authorList>
            <person name="Schachtman D."/>
        </authorList>
    </citation>
    <scope>NUCLEOTIDE SEQUENCE [LARGE SCALE GENOMIC DNA]</scope>
    <source>
        <strain evidence="1 2">4129</strain>
    </source>
</reference>
<dbReference type="Proteomes" id="UP001269081">
    <property type="component" value="Unassembled WGS sequence"/>
</dbReference>
<evidence type="ECO:0008006" key="3">
    <source>
        <dbReference type="Google" id="ProtNLM"/>
    </source>
</evidence>
<name>A0ABU1YCW9_9FLAO</name>
<comment type="caution">
    <text evidence="1">The sequence shown here is derived from an EMBL/GenBank/DDBJ whole genome shotgun (WGS) entry which is preliminary data.</text>
</comment>